<reference evidence="2" key="1">
    <citation type="journal article" date="2019" name="Int. J. Syst. Evol. Microbiol.">
        <title>The Global Catalogue of Microorganisms (GCM) 10K type strain sequencing project: providing services to taxonomists for standard genome sequencing and annotation.</title>
        <authorList>
            <consortium name="The Broad Institute Genomics Platform"/>
            <consortium name="The Broad Institute Genome Sequencing Center for Infectious Disease"/>
            <person name="Wu L."/>
            <person name="Ma J."/>
        </authorList>
    </citation>
    <scope>NUCLEOTIDE SEQUENCE [LARGE SCALE GENOMIC DNA]</scope>
    <source>
        <strain evidence="2">JCM 17561</strain>
    </source>
</reference>
<accession>A0ABP7RV63</accession>
<protein>
    <recommendedName>
        <fullName evidence="3">DNA-binding protein</fullName>
    </recommendedName>
</protein>
<gene>
    <name evidence="1" type="ORF">GCM10022279_28230</name>
</gene>
<organism evidence="1 2">
    <name type="scientific">Comamonas faecalis</name>
    <dbReference type="NCBI Taxonomy" id="1387849"/>
    <lineage>
        <taxon>Bacteria</taxon>
        <taxon>Pseudomonadati</taxon>
        <taxon>Pseudomonadota</taxon>
        <taxon>Betaproteobacteria</taxon>
        <taxon>Burkholderiales</taxon>
        <taxon>Comamonadaceae</taxon>
        <taxon>Comamonas</taxon>
    </lineage>
</organism>
<name>A0ABP7RV63_9BURK</name>
<keyword evidence="2" id="KW-1185">Reference proteome</keyword>
<dbReference type="RefSeq" id="WP_344869853.1">
    <property type="nucleotide sequence ID" value="NZ_BAABBP010000031.1"/>
</dbReference>
<dbReference type="Proteomes" id="UP001501627">
    <property type="component" value="Unassembled WGS sequence"/>
</dbReference>
<dbReference type="EMBL" id="BAABBP010000031">
    <property type="protein sequence ID" value="GAA4002645.1"/>
    <property type="molecule type" value="Genomic_DNA"/>
</dbReference>
<evidence type="ECO:0000313" key="2">
    <source>
        <dbReference type="Proteomes" id="UP001501627"/>
    </source>
</evidence>
<proteinExistence type="predicted"/>
<comment type="caution">
    <text evidence="1">The sequence shown here is derived from an EMBL/GenBank/DDBJ whole genome shotgun (WGS) entry which is preliminary data.</text>
</comment>
<sequence length="203" mass="23013">MRKPTKPLTKYLRPTQAAELICKSYPSFYRIAKSDPTFPRPYKLSGRTSVYDIDELIAWRDAQPDARGVRQKSLLNLAQRCADFSLGENAAHPFVRGYLLAGGTLRELALETDLPEDGLAVLVEPDGNRELDEDSLKAIYVQAVAQVLRREKELRRRVEENPAATDDPDFSKALFDLDEAHRLTFGRTLMEYLLREGREDGTA</sequence>
<evidence type="ECO:0008006" key="3">
    <source>
        <dbReference type="Google" id="ProtNLM"/>
    </source>
</evidence>
<evidence type="ECO:0000313" key="1">
    <source>
        <dbReference type="EMBL" id="GAA4002645.1"/>
    </source>
</evidence>